<evidence type="ECO:0000256" key="4">
    <source>
        <dbReference type="ARBA" id="ARBA00023034"/>
    </source>
</evidence>
<evidence type="ECO:0000256" key="2">
    <source>
        <dbReference type="ARBA" id="ARBA00014207"/>
    </source>
</evidence>
<gene>
    <name evidence="8" type="ORF">Gasu_28910</name>
</gene>
<dbReference type="PROSITE" id="PS50086">
    <property type="entry name" value="TBC_RABGAP"/>
    <property type="match status" value="1"/>
</dbReference>
<evidence type="ECO:0000259" key="7">
    <source>
        <dbReference type="PROSITE" id="PS50206"/>
    </source>
</evidence>
<organism evidence="8 9">
    <name type="scientific">Galdieria sulphuraria</name>
    <name type="common">Red alga</name>
    <dbReference type="NCBI Taxonomy" id="130081"/>
    <lineage>
        <taxon>Eukaryota</taxon>
        <taxon>Rhodophyta</taxon>
        <taxon>Bangiophyceae</taxon>
        <taxon>Galdieriales</taxon>
        <taxon>Galdieriaceae</taxon>
        <taxon>Galdieria</taxon>
    </lineage>
</organism>
<feature type="domain" description="Rhodanese" evidence="7">
    <location>
        <begin position="364"/>
        <end position="480"/>
    </location>
</feature>
<dbReference type="eggNOG" id="KOG3636">
    <property type="taxonomic scope" value="Eukaryota"/>
</dbReference>
<evidence type="ECO:0000256" key="1">
    <source>
        <dbReference type="ARBA" id="ARBA00004601"/>
    </source>
</evidence>
<evidence type="ECO:0000259" key="6">
    <source>
        <dbReference type="PROSITE" id="PS50086"/>
    </source>
</evidence>
<reference evidence="9" key="1">
    <citation type="journal article" date="2013" name="Science">
        <title>Gene transfer from bacteria and archaea facilitated evolution of an extremophilic eukaryote.</title>
        <authorList>
            <person name="Schonknecht G."/>
            <person name="Chen W.H."/>
            <person name="Ternes C.M."/>
            <person name="Barbier G.G."/>
            <person name="Shrestha R.P."/>
            <person name="Stanke M."/>
            <person name="Brautigam A."/>
            <person name="Baker B.J."/>
            <person name="Banfield J.F."/>
            <person name="Garavito R.M."/>
            <person name="Carr K."/>
            <person name="Wilkerson C."/>
            <person name="Rensing S.A."/>
            <person name="Gagneul D."/>
            <person name="Dickenson N.E."/>
            <person name="Oesterhelt C."/>
            <person name="Lercher M.J."/>
            <person name="Weber A.P."/>
        </authorList>
    </citation>
    <scope>NUCLEOTIDE SEQUENCE [LARGE SCALE GENOMIC DNA]</scope>
    <source>
        <strain evidence="9">074W</strain>
    </source>
</reference>
<dbReference type="PANTHER" id="PTHR13297:SF5">
    <property type="entry name" value="TBC1 DOMAIN FAMILY MEMBER 23"/>
    <property type="match status" value="1"/>
</dbReference>
<dbReference type="STRING" id="130081.M2XHU7"/>
<dbReference type="PROSITE" id="PS50206">
    <property type="entry name" value="RHODANESE_3"/>
    <property type="match status" value="1"/>
</dbReference>
<dbReference type="GO" id="GO:0042147">
    <property type="term" value="P:retrograde transport, endosome to Golgi"/>
    <property type="evidence" value="ECO:0007669"/>
    <property type="project" value="InterPro"/>
</dbReference>
<feature type="region of interest" description="Disordered" evidence="5">
    <location>
        <begin position="541"/>
        <end position="563"/>
    </location>
</feature>
<keyword evidence="3" id="KW-0217">Developmental protein</keyword>
<dbReference type="Pfam" id="PF00566">
    <property type="entry name" value="RabGAP-TBC"/>
    <property type="match status" value="1"/>
</dbReference>
<dbReference type="Gramene" id="EME29667">
    <property type="protein sequence ID" value="EME29667"/>
    <property type="gene ID" value="Gasu_28910"/>
</dbReference>
<dbReference type="OrthoDB" id="4044at2759"/>
<dbReference type="InterPro" id="IPR000195">
    <property type="entry name" value="Rab-GAP-TBC_dom"/>
</dbReference>
<dbReference type="GO" id="GO:0005802">
    <property type="term" value="C:trans-Golgi network"/>
    <property type="evidence" value="ECO:0007669"/>
    <property type="project" value="TreeGrafter"/>
</dbReference>
<dbReference type="GO" id="GO:0005829">
    <property type="term" value="C:cytosol"/>
    <property type="evidence" value="ECO:0007669"/>
    <property type="project" value="GOC"/>
</dbReference>
<dbReference type="EMBL" id="KB454506">
    <property type="protein sequence ID" value="EME29667.1"/>
    <property type="molecule type" value="Genomic_DNA"/>
</dbReference>
<dbReference type="InterPro" id="IPR035969">
    <property type="entry name" value="Rab-GAP_TBC_sf"/>
</dbReference>
<proteinExistence type="predicted"/>
<dbReference type="Gene3D" id="1.10.8.270">
    <property type="entry name" value="putative rabgap domain of human tbc1 domain family member 14 like domains"/>
    <property type="match status" value="1"/>
</dbReference>
<dbReference type="InterPro" id="IPR001763">
    <property type="entry name" value="Rhodanese-like_dom"/>
</dbReference>
<dbReference type="GO" id="GO:0099041">
    <property type="term" value="P:vesicle tethering to Golgi"/>
    <property type="evidence" value="ECO:0007669"/>
    <property type="project" value="TreeGrafter"/>
</dbReference>
<dbReference type="RefSeq" id="XP_005706187.1">
    <property type="nucleotide sequence ID" value="XM_005706130.1"/>
</dbReference>
<dbReference type="SUPFAM" id="SSF47923">
    <property type="entry name" value="Ypt/Rab-GAP domain of gyp1p"/>
    <property type="match status" value="2"/>
</dbReference>
<name>M2XHU7_GALSU</name>
<comment type="subcellular location">
    <subcellularLocation>
        <location evidence="1">Golgi apparatus</location>
        <location evidence="1">trans-Golgi network</location>
    </subcellularLocation>
</comment>
<evidence type="ECO:0000313" key="9">
    <source>
        <dbReference type="Proteomes" id="UP000030680"/>
    </source>
</evidence>
<protein>
    <recommendedName>
        <fullName evidence="2">TBC1 domain family member 23</fullName>
    </recommendedName>
</protein>
<feature type="domain" description="Rab-GAP TBC" evidence="6">
    <location>
        <begin position="33"/>
        <end position="251"/>
    </location>
</feature>
<keyword evidence="4" id="KW-0333">Golgi apparatus</keyword>
<evidence type="ECO:0000256" key="3">
    <source>
        <dbReference type="ARBA" id="ARBA00022473"/>
    </source>
</evidence>
<evidence type="ECO:0000313" key="8">
    <source>
        <dbReference type="EMBL" id="EME29667.1"/>
    </source>
</evidence>
<dbReference type="PANTHER" id="PTHR13297">
    <property type="entry name" value="TBC1 DOMAIN FAMILY MEMBER 23-RELATED"/>
    <property type="match status" value="1"/>
</dbReference>
<dbReference type="KEGG" id="gsl:Gasu_28910"/>
<sequence>MNGKAIVKILDHSESANEEILDHLNNCLSSEHQLPESIRPRIWNFLLLGKSGVPELHIPVRELNTALNSLSNTVKEQIWLDVNRLRPSLWLFQQKQVRVMAYCMLCLFCYQREISYFQGLHEMLAPFIFLFQHEVVTWSDDVSFSIGDSKVPQVAIFSPLWKCYQLFCAFLERFAPFLLEKSEEMLFRLLKRAFCYFQILLVYHSPRLFWTLADAEVTPDMYCISWFVTLFARNVNLEELLVLYDCLLVSGNVMSIFYFALELISRHQTIILQSNKAMLPETLMNISVNGNDQVWETWLGGQRKQCITPQGFHRRFYRALYETKEYSKEDTSLDKNCIQLQVDDWLEEWNRTHQLKDSSSILPFFLWDCRSKEEYDAGHLAIAARIPWESFHIATEGDNKKTRVMVPTQETLNQAVEMFEPLRNIVRICLIGSGDDILDQIDVYPMALALTRSYFAYVSILSGGIHSILEWKQQRNDKALPHHLDWVDLDSMSQRLIEERRKASIQSTIDSSTLLNSQPIVDLRHSFNRLVSKWVRGGKTASTMNFPPSNNVEEKSPQQQSIEESKLGSLADSLLMRENERLVSKHWLDSPLRCDTCDATTWKVWCQRVPKIGSVVDLDREEWIASLQLFYVQTWSESRNEWTNRMIGISEYYFVVLARDTLHTSYASIKTFRPLEDIHQVENKKDNVVVIYVKACVEASDDIPWPWDRQDEKWIIKLDERQVNKFIELLKK</sequence>
<dbReference type="AlphaFoldDB" id="M2XHU7"/>
<dbReference type="Proteomes" id="UP000030680">
    <property type="component" value="Unassembled WGS sequence"/>
</dbReference>
<accession>M2XHU7</accession>
<dbReference type="GeneID" id="17088446"/>
<dbReference type="SUPFAM" id="SSF52821">
    <property type="entry name" value="Rhodanese/Cell cycle control phosphatase"/>
    <property type="match status" value="1"/>
</dbReference>
<evidence type="ECO:0000256" key="5">
    <source>
        <dbReference type="SAM" id="MobiDB-lite"/>
    </source>
</evidence>
<keyword evidence="9" id="KW-1185">Reference proteome</keyword>
<dbReference type="InterPro" id="IPR039755">
    <property type="entry name" value="TBC1D23"/>
</dbReference>
<dbReference type="Gene3D" id="3.40.250.10">
    <property type="entry name" value="Rhodanese-like domain"/>
    <property type="match status" value="1"/>
</dbReference>
<feature type="compositionally biased region" description="Polar residues" evidence="5">
    <location>
        <begin position="541"/>
        <end position="562"/>
    </location>
</feature>
<dbReference type="SMART" id="SM00164">
    <property type="entry name" value="TBC"/>
    <property type="match status" value="1"/>
</dbReference>
<dbReference type="InterPro" id="IPR036873">
    <property type="entry name" value="Rhodanese-like_dom_sf"/>
</dbReference>
<dbReference type="Gene3D" id="1.10.472.80">
    <property type="entry name" value="Ypt/Rab-GAP domain of gyp1p, domain 3"/>
    <property type="match status" value="1"/>
</dbReference>